<evidence type="ECO:0000259" key="14">
    <source>
        <dbReference type="Pfam" id="PF02055"/>
    </source>
</evidence>
<evidence type="ECO:0000256" key="5">
    <source>
        <dbReference type="ARBA" id="ARBA00012658"/>
    </source>
</evidence>
<evidence type="ECO:0000256" key="3">
    <source>
        <dbReference type="ARBA" id="ARBA00004991"/>
    </source>
</evidence>
<dbReference type="HOGENOM" id="CLU_014379_1_2_1"/>
<dbReference type="GO" id="GO:0005774">
    <property type="term" value="C:vacuolar membrane"/>
    <property type="evidence" value="ECO:0007669"/>
    <property type="project" value="UniProtKB-ARBA"/>
</dbReference>
<dbReference type="eggNOG" id="KOG2566">
    <property type="taxonomic scope" value="Eukaryota"/>
</dbReference>
<proteinExistence type="inferred from homology"/>
<evidence type="ECO:0000256" key="11">
    <source>
        <dbReference type="ARBA" id="ARBA00051345"/>
    </source>
</evidence>
<dbReference type="GO" id="GO:0016241">
    <property type="term" value="P:regulation of macroautophagy"/>
    <property type="evidence" value="ECO:0007669"/>
    <property type="project" value="UniProtKB-ARBA"/>
</dbReference>
<dbReference type="Pfam" id="PF17189">
    <property type="entry name" value="Glyco_hydro_30C"/>
    <property type="match status" value="1"/>
</dbReference>
<comment type="catalytic activity">
    <reaction evidence="11">
        <text>an N-acyl-1-beta-D-glucosyl-15-methylhexadecasphing-4-enine + H2O = an N-acyl-15-methylhexadecasphing-4-enine + D-glucose</text>
        <dbReference type="Rhea" id="RHEA:34755"/>
        <dbReference type="ChEBI" id="CHEBI:4167"/>
        <dbReference type="ChEBI" id="CHEBI:15377"/>
        <dbReference type="ChEBI" id="CHEBI:70815"/>
        <dbReference type="ChEBI" id="CHEBI:70846"/>
    </reaction>
    <physiologicalReaction direction="left-to-right" evidence="11">
        <dbReference type="Rhea" id="RHEA:34756"/>
    </physiologicalReaction>
</comment>
<keyword evidence="7 12" id="KW-0378">Hydrolase</keyword>
<protein>
    <recommendedName>
        <fullName evidence="5 12">Glucosylceramidase</fullName>
        <ecNumber evidence="5 12">3.2.1.45</ecNumber>
    </recommendedName>
</protein>
<dbReference type="GO" id="GO:0016758">
    <property type="term" value="F:hexosyltransferase activity"/>
    <property type="evidence" value="ECO:0007669"/>
    <property type="project" value="UniProtKB-ARBA"/>
</dbReference>
<comment type="catalytic activity">
    <reaction evidence="1">
        <text>a beta-D-glucosyl-(1&lt;-&gt;1')-N-acylsphing-4-enine + H2O = an N-acylsphing-4-enine + D-glucose</text>
        <dbReference type="Rhea" id="RHEA:13269"/>
        <dbReference type="ChEBI" id="CHEBI:4167"/>
        <dbReference type="ChEBI" id="CHEBI:15377"/>
        <dbReference type="ChEBI" id="CHEBI:22801"/>
        <dbReference type="ChEBI" id="CHEBI:52639"/>
        <dbReference type="EC" id="3.2.1.45"/>
    </reaction>
    <physiologicalReaction direction="left-to-right" evidence="1">
        <dbReference type="Rhea" id="RHEA:13270"/>
    </physiologicalReaction>
</comment>
<evidence type="ECO:0000256" key="4">
    <source>
        <dbReference type="ARBA" id="ARBA00005382"/>
    </source>
</evidence>
<dbReference type="GO" id="GO:0010605">
    <property type="term" value="P:negative regulation of macromolecule metabolic process"/>
    <property type="evidence" value="ECO:0007669"/>
    <property type="project" value="UniProtKB-ARBA"/>
</dbReference>
<dbReference type="PRINTS" id="PR00843">
    <property type="entry name" value="GLHYDRLASE30"/>
</dbReference>
<comment type="catalytic activity">
    <reaction evidence="10">
        <text>a beta-D-glucosylceramide + H2O = an N-acyl-sphingoid base + D-glucose</text>
        <dbReference type="Rhea" id="RHEA:81447"/>
        <dbReference type="ChEBI" id="CHEBI:4167"/>
        <dbReference type="ChEBI" id="CHEBI:15377"/>
        <dbReference type="ChEBI" id="CHEBI:83264"/>
        <dbReference type="ChEBI" id="CHEBI:83273"/>
    </reaction>
    <physiologicalReaction direction="left-to-right" evidence="10">
        <dbReference type="Rhea" id="RHEA:81448"/>
    </physiologicalReaction>
</comment>
<dbReference type="FunFam" id="3.20.20.80:FF:000030">
    <property type="entry name" value="Lysosomal acid glucosylceramidase"/>
    <property type="match status" value="1"/>
</dbReference>
<feature type="domain" description="Glycosyl hydrolase family 30 beta sandwich" evidence="15">
    <location>
        <begin position="442"/>
        <end position="502"/>
    </location>
</feature>
<keyword evidence="17" id="KW-1185">Reference proteome</keyword>
<organism evidence="16 17">
    <name type="scientific">Tribolium castaneum</name>
    <name type="common">Red flour beetle</name>
    <dbReference type="NCBI Taxonomy" id="7070"/>
    <lineage>
        <taxon>Eukaryota</taxon>
        <taxon>Metazoa</taxon>
        <taxon>Ecdysozoa</taxon>
        <taxon>Arthropoda</taxon>
        <taxon>Hexapoda</taxon>
        <taxon>Insecta</taxon>
        <taxon>Pterygota</taxon>
        <taxon>Neoptera</taxon>
        <taxon>Endopterygota</taxon>
        <taxon>Coleoptera</taxon>
        <taxon>Polyphaga</taxon>
        <taxon>Cucujiformia</taxon>
        <taxon>Tenebrionidae</taxon>
        <taxon>Tenebrionidae incertae sedis</taxon>
        <taxon>Tribolium</taxon>
    </lineage>
</organism>
<keyword evidence="12" id="KW-0326">Glycosidase</keyword>
<evidence type="ECO:0000256" key="6">
    <source>
        <dbReference type="ARBA" id="ARBA00022729"/>
    </source>
</evidence>
<dbReference type="GO" id="GO:0008202">
    <property type="term" value="P:steroid metabolic process"/>
    <property type="evidence" value="ECO:0007669"/>
    <property type="project" value="UniProtKB-ARBA"/>
</dbReference>
<evidence type="ECO:0000313" key="17">
    <source>
        <dbReference type="Proteomes" id="UP000007266"/>
    </source>
</evidence>
<dbReference type="PANTHER" id="PTHR11069:SF23">
    <property type="entry name" value="LYSOSOMAL ACID GLUCOSYLCERAMIDASE"/>
    <property type="match status" value="1"/>
</dbReference>
<dbReference type="Proteomes" id="UP000007266">
    <property type="component" value="Linkage group 7"/>
</dbReference>
<dbReference type="PANTHER" id="PTHR11069">
    <property type="entry name" value="GLUCOSYLCERAMIDASE"/>
    <property type="match status" value="1"/>
</dbReference>
<dbReference type="GO" id="GO:0005102">
    <property type="term" value="F:signaling receptor binding"/>
    <property type="evidence" value="ECO:0007669"/>
    <property type="project" value="UniProtKB-ARBA"/>
</dbReference>
<reference evidence="16 17" key="1">
    <citation type="journal article" date="2008" name="Nature">
        <title>The genome of the model beetle and pest Tribolium castaneum.</title>
        <authorList>
            <consortium name="Tribolium Genome Sequencing Consortium"/>
            <person name="Richards S."/>
            <person name="Gibbs R.A."/>
            <person name="Weinstock G.M."/>
            <person name="Brown S.J."/>
            <person name="Denell R."/>
            <person name="Beeman R.W."/>
            <person name="Gibbs R."/>
            <person name="Beeman R.W."/>
            <person name="Brown S.J."/>
            <person name="Bucher G."/>
            <person name="Friedrich M."/>
            <person name="Grimmelikhuijzen C.J."/>
            <person name="Klingler M."/>
            <person name="Lorenzen M."/>
            <person name="Richards S."/>
            <person name="Roth S."/>
            <person name="Schroder R."/>
            <person name="Tautz D."/>
            <person name="Zdobnov E.M."/>
            <person name="Muzny D."/>
            <person name="Gibbs R.A."/>
            <person name="Weinstock G.M."/>
            <person name="Attaway T."/>
            <person name="Bell S."/>
            <person name="Buhay C.J."/>
            <person name="Chandrabose M.N."/>
            <person name="Chavez D."/>
            <person name="Clerk-Blankenburg K.P."/>
            <person name="Cree A."/>
            <person name="Dao M."/>
            <person name="Davis C."/>
            <person name="Chacko J."/>
            <person name="Dinh H."/>
            <person name="Dugan-Rocha S."/>
            <person name="Fowler G."/>
            <person name="Garner T.T."/>
            <person name="Garnes J."/>
            <person name="Gnirke A."/>
            <person name="Hawes A."/>
            <person name="Hernandez J."/>
            <person name="Hines S."/>
            <person name="Holder M."/>
            <person name="Hume J."/>
            <person name="Jhangiani S.N."/>
            <person name="Joshi V."/>
            <person name="Khan Z.M."/>
            <person name="Jackson L."/>
            <person name="Kovar C."/>
            <person name="Kowis A."/>
            <person name="Lee S."/>
            <person name="Lewis L.R."/>
            <person name="Margolis J."/>
            <person name="Morgan M."/>
            <person name="Nazareth L.V."/>
            <person name="Nguyen N."/>
            <person name="Okwuonu G."/>
            <person name="Parker D."/>
            <person name="Richards S."/>
            <person name="Ruiz S.J."/>
            <person name="Santibanez J."/>
            <person name="Savard J."/>
            <person name="Scherer S.E."/>
            <person name="Schneider B."/>
            <person name="Sodergren E."/>
            <person name="Tautz D."/>
            <person name="Vattahil S."/>
            <person name="Villasana D."/>
            <person name="White C.S."/>
            <person name="Wright R."/>
            <person name="Park Y."/>
            <person name="Beeman R.W."/>
            <person name="Lord J."/>
            <person name="Oppert B."/>
            <person name="Lorenzen M."/>
            <person name="Brown S."/>
            <person name="Wang L."/>
            <person name="Savard J."/>
            <person name="Tautz D."/>
            <person name="Richards S."/>
            <person name="Weinstock G."/>
            <person name="Gibbs R.A."/>
            <person name="Liu Y."/>
            <person name="Worley K."/>
            <person name="Weinstock G."/>
            <person name="Elsik C.G."/>
            <person name="Reese J.T."/>
            <person name="Elhaik E."/>
            <person name="Landan G."/>
            <person name="Graur D."/>
            <person name="Arensburger P."/>
            <person name="Atkinson P."/>
            <person name="Beeman R.W."/>
            <person name="Beidler J."/>
            <person name="Brown S.J."/>
            <person name="Demuth J.P."/>
            <person name="Drury D.W."/>
            <person name="Du Y.Z."/>
            <person name="Fujiwara H."/>
            <person name="Lorenzen M."/>
            <person name="Maselli V."/>
            <person name="Osanai M."/>
            <person name="Park Y."/>
            <person name="Robertson H.M."/>
            <person name="Tu Z."/>
            <person name="Wang J.J."/>
            <person name="Wang S."/>
            <person name="Richards S."/>
            <person name="Song H."/>
            <person name="Zhang L."/>
            <person name="Sodergren E."/>
            <person name="Werner D."/>
            <person name="Stanke M."/>
            <person name="Morgenstern B."/>
            <person name="Solovyev V."/>
            <person name="Kosarev P."/>
            <person name="Brown G."/>
            <person name="Chen H.C."/>
            <person name="Ermolaeva O."/>
            <person name="Hlavina W."/>
            <person name="Kapustin Y."/>
            <person name="Kiryutin B."/>
            <person name="Kitts P."/>
            <person name="Maglott D."/>
            <person name="Pruitt K."/>
            <person name="Sapojnikov V."/>
            <person name="Souvorov A."/>
            <person name="Mackey A.J."/>
            <person name="Waterhouse R.M."/>
            <person name="Wyder S."/>
            <person name="Zdobnov E.M."/>
            <person name="Zdobnov E.M."/>
            <person name="Wyder S."/>
            <person name="Kriventseva E.V."/>
            <person name="Kadowaki T."/>
            <person name="Bork P."/>
            <person name="Aranda M."/>
            <person name="Bao R."/>
            <person name="Beermann A."/>
            <person name="Berns N."/>
            <person name="Bolognesi R."/>
            <person name="Bonneton F."/>
            <person name="Bopp D."/>
            <person name="Brown S.J."/>
            <person name="Bucher G."/>
            <person name="Butts T."/>
            <person name="Chaumot A."/>
            <person name="Denell R.E."/>
            <person name="Ferrier D.E."/>
            <person name="Friedrich M."/>
            <person name="Gordon C.M."/>
            <person name="Jindra M."/>
            <person name="Klingler M."/>
            <person name="Lan Q."/>
            <person name="Lattorff H.M."/>
            <person name="Laudet V."/>
            <person name="von Levetsow C."/>
            <person name="Liu Z."/>
            <person name="Lutz R."/>
            <person name="Lynch J.A."/>
            <person name="da Fonseca R.N."/>
            <person name="Posnien N."/>
            <person name="Reuter R."/>
            <person name="Roth S."/>
            <person name="Savard J."/>
            <person name="Schinko J.B."/>
            <person name="Schmitt C."/>
            <person name="Schoppmeier M."/>
            <person name="Schroder R."/>
            <person name="Shippy T.D."/>
            <person name="Simonnet F."/>
            <person name="Marques-Souza H."/>
            <person name="Tautz D."/>
            <person name="Tomoyasu Y."/>
            <person name="Trauner J."/>
            <person name="Van der Zee M."/>
            <person name="Vervoort M."/>
            <person name="Wittkopp N."/>
            <person name="Wimmer E.A."/>
            <person name="Yang X."/>
            <person name="Jones A.K."/>
            <person name="Sattelle D.B."/>
            <person name="Ebert P.R."/>
            <person name="Nelson D."/>
            <person name="Scott J.G."/>
            <person name="Beeman R.W."/>
            <person name="Muthukrishnan S."/>
            <person name="Kramer K.J."/>
            <person name="Arakane Y."/>
            <person name="Beeman R.W."/>
            <person name="Zhu Q."/>
            <person name="Hogenkamp D."/>
            <person name="Dixit R."/>
            <person name="Oppert B."/>
            <person name="Jiang H."/>
            <person name="Zou Z."/>
            <person name="Marshall J."/>
            <person name="Elpidina E."/>
            <person name="Vinokurov K."/>
            <person name="Oppert C."/>
            <person name="Zou Z."/>
            <person name="Evans J."/>
            <person name="Lu Z."/>
            <person name="Zhao P."/>
            <person name="Sumathipala N."/>
            <person name="Altincicek B."/>
            <person name="Vilcinskas A."/>
            <person name="Williams M."/>
            <person name="Hultmark D."/>
            <person name="Hetru C."/>
            <person name="Jiang H."/>
            <person name="Grimmelikhuijzen C.J."/>
            <person name="Hauser F."/>
            <person name="Cazzamali G."/>
            <person name="Williamson M."/>
            <person name="Park Y."/>
            <person name="Li B."/>
            <person name="Tanaka Y."/>
            <person name="Predel R."/>
            <person name="Neupert S."/>
            <person name="Schachtner J."/>
            <person name="Verleyen P."/>
            <person name="Raible F."/>
            <person name="Bork P."/>
            <person name="Friedrich M."/>
            <person name="Walden K.K."/>
            <person name="Robertson H.M."/>
            <person name="Angeli S."/>
            <person name="Foret S."/>
            <person name="Bucher G."/>
            <person name="Schuetz S."/>
            <person name="Maleszka R."/>
            <person name="Wimmer E.A."/>
            <person name="Beeman R.W."/>
            <person name="Lorenzen M."/>
            <person name="Tomoyasu Y."/>
            <person name="Miller S.C."/>
            <person name="Grossmann D."/>
            <person name="Bucher G."/>
        </authorList>
    </citation>
    <scope>NUCLEOTIDE SEQUENCE [LARGE SCALE GENOMIC DNA]</scope>
    <source>
        <strain evidence="16 17">Georgia GA2</strain>
    </source>
</reference>
<dbReference type="Gene3D" id="3.20.20.80">
    <property type="entry name" value="Glycosidases"/>
    <property type="match status" value="1"/>
</dbReference>
<dbReference type="EC" id="3.2.1.45" evidence="5 12"/>
<dbReference type="OMA" id="NEPLNRG"/>
<dbReference type="Pfam" id="PF02055">
    <property type="entry name" value="Glyco_hydro_30"/>
    <property type="match status" value="1"/>
</dbReference>
<comment type="pathway">
    <text evidence="2">Lipid metabolism; sphingolipid metabolism.</text>
</comment>
<evidence type="ECO:0000256" key="13">
    <source>
        <dbReference type="SAM" id="SignalP"/>
    </source>
</evidence>
<feature type="chain" id="PRO_5007310756" description="Glucosylceramidase" evidence="13">
    <location>
        <begin position="18"/>
        <end position="510"/>
    </location>
</feature>
<dbReference type="GO" id="GO:0030163">
    <property type="term" value="P:protein catabolic process"/>
    <property type="evidence" value="ECO:0007669"/>
    <property type="project" value="UniProtKB-ARBA"/>
</dbReference>
<dbReference type="SUPFAM" id="SSF51445">
    <property type="entry name" value="(Trans)glycosidases"/>
    <property type="match status" value="1"/>
</dbReference>
<dbReference type="GO" id="GO:0006066">
    <property type="term" value="P:alcohol metabolic process"/>
    <property type="evidence" value="ECO:0007669"/>
    <property type="project" value="UniProtKB-ARBA"/>
</dbReference>
<evidence type="ECO:0000256" key="9">
    <source>
        <dbReference type="ARBA" id="ARBA00023098"/>
    </source>
</evidence>
<dbReference type="GO" id="GO:0004348">
    <property type="term" value="F:glucosylceramidase activity"/>
    <property type="evidence" value="ECO:0000318"/>
    <property type="project" value="GO_Central"/>
</dbReference>
<keyword evidence="9 12" id="KW-0443">Lipid metabolism</keyword>
<dbReference type="GO" id="GO:0007040">
    <property type="term" value="P:lysosome organization"/>
    <property type="evidence" value="ECO:0007669"/>
    <property type="project" value="UniProtKB-ARBA"/>
</dbReference>
<dbReference type="InterPro" id="IPR017853">
    <property type="entry name" value="GH"/>
</dbReference>
<dbReference type="InterPro" id="IPR001139">
    <property type="entry name" value="Glyco_hydro_30"/>
</dbReference>
<evidence type="ECO:0000313" key="16">
    <source>
        <dbReference type="EMBL" id="EFA05963.2"/>
    </source>
</evidence>
<reference evidence="16 17" key="2">
    <citation type="journal article" date="2010" name="Nucleic Acids Res.">
        <title>BeetleBase in 2010: revisions to provide comprehensive genomic information for Tribolium castaneum.</title>
        <authorList>
            <person name="Kim H.S."/>
            <person name="Murphy T."/>
            <person name="Xia J."/>
            <person name="Caragea D."/>
            <person name="Park Y."/>
            <person name="Beeman R.W."/>
            <person name="Lorenzen M.D."/>
            <person name="Butcher S."/>
            <person name="Manak J.R."/>
            <person name="Brown S.J."/>
        </authorList>
    </citation>
    <scope>GENOME REANNOTATION</scope>
    <source>
        <strain evidence="16 17">Georgia GA2</strain>
    </source>
</reference>
<dbReference type="GO" id="GO:0032006">
    <property type="term" value="P:regulation of TOR signaling"/>
    <property type="evidence" value="ECO:0007669"/>
    <property type="project" value="UniProtKB-ARBA"/>
</dbReference>
<name>D6WRR4_TRICA</name>
<evidence type="ECO:0000256" key="10">
    <source>
        <dbReference type="ARBA" id="ARBA00050474"/>
    </source>
</evidence>
<gene>
    <name evidence="16" type="primary">AUGUSTUS-3.0.2_08781</name>
    <name evidence="16" type="ORF">TcasGA2_TC008781</name>
</gene>
<evidence type="ECO:0000256" key="7">
    <source>
        <dbReference type="ARBA" id="ARBA00022801"/>
    </source>
</evidence>
<dbReference type="GO" id="GO:0006680">
    <property type="term" value="P:glucosylceramide catabolic process"/>
    <property type="evidence" value="ECO:0000318"/>
    <property type="project" value="GO_Central"/>
</dbReference>
<accession>D6WRR4</accession>
<evidence type="ECO:0000256" key="12">
    <source>
        <dbReference type="RuleBase" id="RU361188"/>
    </source>
</evidence>
<comment type="pathway">
    <text evidence="3">Sphingolipid metabolism.</text>
</comment>
<dbReference type="OrthoDB" id="2160638at2759"/>
<dbReference type="STRING" id="7070.D6WRR4"/>
<feature type="domain" description="Glycosyl hydrolase family 30 TIM-barrel" evidence="14">
    <location>
        <begin position="92"/>
        <end position="438"/>
    </location>
</feature>
<evidence type="ECO:0000256" key="1">
    <source>
        <dbReference type="ARBA" id="ARBA00001013"/>
    </source>
</evidence>
<dbReference type="InterPro" id="IPR033453">
    <property type="entry name" value="Glyco_hydro_30_TIM-barrel"/>
</dbReference>
<sequence>MLAKLILLQLMSAFALGQDCLSRDYGNGGTVCVCNSNHCDTVPKPKKLEPSELLIYTSNKAGLRFNLEKTNFKPCAFSDRIVIDPKTKYQTILGWGGAFTDAAGINIASLEESLQTKLLESYFSENGLEYSLCRVPIGGTDFSVRAYSYDDGKEDKDLTNFKLAEEDHKYKIPYIKKALELTENRLKLFASAWTAPKWMKTDGQYAGLGGSLKKEMYQTWVDYFIKFFDSYKEQGISFWGVTTGNEPSLAISPTNRINNVGWGPKNMGTWVRDNLGPTIRNSAYSDMKIMILDDQRSLLPWYADEVLKDNTVRKYVDGVAVHWYHNIWPLFWPASVLTFTHWHFPEKFILATEACNGVGEESVVLGSWERGEKYSYDIIKDLQNWVTGWIDWNMVLDLSGGPTYISNNVDAPIIVNASAGEFYKQPMYYHLGHFSKFVPPNSVLIKTSFANKDLLTVGFQRPDNATVLVILNKTGKTIPVNVVDPNKGVAQVEIKARSIVTVFYYSQNYK</sequence>
<dbReference type="KEGG" id="tca:664560"/>
<dbReference type="GO" id="GO:0042391">
    <property type="term" value="P:regulation of membrane potential"/>
    <property type="evidence" value="ECO:0007669"/>
    <property type="project" value="UniProtKB-ARBA"/>
</dbReference>
<dbReference type="GO" id="GO:0006914">
    <property type="term" value="P:autophagy"/>
    <property type="evidence" value="ECO:0007669"/>
    <property type="project" value="UniProtKB-ARBA"/>
</dbReference>
<keyword evidence="8 12" id="KW-0746">Sphingolipid metabolism</keyword>
<dbReference type="EMBL" id="KQ971354">
    <property type="protein sequence ID" value="EFA05963.2"/>
    <property type="molecule type" value="Genomic_DNA"/>
</dbReference>
<dbReference type="GO" id="GO:0051246">
    <property type="term" value="P:regulation of protein metabolic process"/>
    <property type="evidence" value="ECO:0007669"/>
    <property type="project" value="UniProtKB-ARBA"/>
</dbReference>
<dbReference type="FunCoup" id="D6WRR4">
    <property type="interactions" value="158"/>
</dbReference>
<feature type="signal peptide" evidence="13">
    <location>
        <begin position="1"/>
        <end position="17"/>
    </location>
</feature>
<comment type="similarity">
    <text evidence="4 12">Belongs to the glycosyl hydrolase 30 family.</text>
</comment>
<evidence type="ECO:0000256" key="8">
    <source>
        <dbReference type="ARBA" id="ARBA00022919"/>
    </source>
</evidence>
<dbReference type="GO" id="GO:0005764">
    <property type="term" value="C:lysosome"/>
    <property type="evidence" value="ECO:0007669"/>
    <property type="project" value="UniProtKB-ARBA"/>
</dbReference>
<dbReference type="AlphaFoldDB" id="D6WRR4"/>
<keyword evidence="6 13" id="KW-0732">Signal</keyword>
<evidence type="ECO:0000259" key="15">
    <source>
        <dbReference type="Pfam" id="PF17189"/>
    </source>
</evidence>
<evidence type="ECO:0000256" key="2">
    <source>
        <dbReference type="ARBA" id="ARBA00004760"/>
    </source>
</evidence>
<dbReference type="InterPro" id="IPR033452">
    <property type="entry name" value="GH30_C"/>
</dbReference>
<dbReference type="InParanoid" id="D6WRR4"/>